<organism evidence="1 2">
    <name type="scientific">Acaulospora colombiana</name>
    <dbReference type="NCBI Taxonomy" id="27376"/>
    <lineage>
        <taxon>Eukaryota</taxon>
        <taxon>Fungi</taxon>
        <taxon>Fungi incertae sedis</taxon>
        <taxon>Mucoromycota</taxon>
        <taxon>Glomeromycotina</taxon>
        <taxon>Glomeromycetes</taxon>
        <taxon>Diversisporales</taxon>
        <taxon>Acaulosporaceae</taxon>
        <taxon>Acaulospora</taxon>
    </lineage>
</organism>
<accession>A0ACA9N2L0</accession>
<feature type="non-terminal residue" evidence="1">
    <location>
        <position position="186"/>
    </location>
</feature>
<keyword evidence="2" id="KW-1185">Reference proteome</keyword>
<proteinExistence type="predicted"/>
<comment type="caution">
    <text evidence="1">The sequence shown here is derived from an EMBL/GenBank/DDBJ whole genome shotgun (WGS) entry which is preliminary data.</text>
</comment>
<sequence>MKAQVGMIVSKTVNTVHDQESKSTENEISVSDIETSPNNMTQISIHEVKLEIRHTLRLQTFWSSIIHRRNQLSVKSTLDDECLNLVEVAGKFQIRGIVALYPEASSTSVDEWNIDEIESPSKRFKEDKLKQSHTPEDKIGTVSYGMFPNESLSTTSLYVPSPDSTISVELIKTENHSHYISYLTGP</sequence>
<dbReference type="Proteomes" id="UP000789525">
    <property type="component" value="Unassembled WGS sequence"/>
</dbReference>
<reference evidence="1" key="1">
    <citation type="submission" date="2021-06" db="EMBL/GenBank/DDBJ databases">
        <authorList>
            <person name="Kallberg Y."/>
            <person name="Tangrot J."/>
            <person name="Rosling A."/>
        </authorList>
    </citation>
    <scope>NUCLEOTIDE SEQUENCE</scope>
    <source>
        <strain evidence="1">CL356</strain>
    </source>
</reference>
<name>A0ACA9N2L0_9GLOM</name>
<gene>
    <name evidence="1" type="ORF">ACOLOM_LOCUS7572</name>
</gene>
<dbReference type="EMBL" id="CAJVPT010017774">
    <property type="protein sequence ID" value="CAG8628922.1"/>
    <property type="molecule type" value="Genomic_DNA"/>
</dbReference>
<evidence type="ECO:0000313" key="1">
    <source>
        <dbReference type="EMBL" id="CAG8628922.1"/>
    </source>
</evidence>
<evidence type="ECO:0000313" key="2">
    <source>
        <dbReference type="Proteomes" id="UP000789525"/>
    </source>
</evidence>
<protein>
    <submittedName>
        <fullName evidence="1">7237_t:CDS:1</fullName>
    </submittedName>
</protein>